<evidence type="ECO:0000256" key="1">
    <source>
        <dbReference type="SAM" id="MobiDB-lite"/>
    </source>
</evidence>
<name>A0AAD3XE30_NEPGR</name>
<evidence type="ECO:0000259" key="2">
    <source>
        <dbReference type="Pfam" id="PF05678"/>
    </source>
</evidence>
<dbReference type="PANTHER" id="PTHR33143:SF76">
    <property type="entry name" value="VQ MOTIF-CONTAINING PROTEIN 8, CHLOROPLASTIC"/>
    <property type="match status" value="1"/>
</dbReference>
<gene>
    <name evidence="3" type="ORF">Nepgr_003743</name>
</gene>
<evidence type="ECO:0000313" key="4">
    <source>
        <dbReference type="Proteomes" id="UP001279734"/>
    </source>
</evidence>
<feature type="domain" description="VQ" evidence="2">
    <location>
        <begin position="74"/>
        <end position="100"/>
    </location>
</feature>
<dbReference type="InterPro" id="IPR008889">
    <property type="entry name" value="VQ"/>
</dbReference>
<accession>A0AAD3XE30</accession>
<keyword evidence="4" id="KW-1185">Reference proteome</keyword>
<evidence type="ECO:0000313" key="3">
    <source>
        <dbReference type="EMBL" id="GMH01904.1"/>
    </source>
</evidence>
<feature type="region of interest" description="Disordered" evidence="1">
    <location>
        <begin position="117"/>
        <end position="140"/>
    </location>
</feature>
<dbReference type="AlphaFoldDB" id="A0AAD3XE30"/>
<dbReference type="GO" id="GO:0005634">
    <property type="term" value="C:nucleus"/>
    <property type="evidence" value="ECO:0007669"/>
    <property type="project" value="TreeGrafter"/>
</dbReference>
<dbReference type="EMBL" id="BSYO01000003">
    <property type="protein sequence ID" value="GMH01904.1"/>
    <property type="molecule type" value="Genomic_DNA"/>
</dbReference>
<feature type="region of interest" description="Disordered" evidence="1">
    <location>
        <begin position="1"/>
        <end position="49"/>
    </location>
</feature>
<dbReference type="InterPro" id="IPR039607">
    <property type="entry name" value="VQ_8/17/18/20/21/25"/>
</dbReference>
<reference evidence="3" key="1">
    <citation type="submission" date="2023-05" db="EMBL/GenBank/DDBJ databases">
        <title>Nepenthes gracilis genome sequencing.</title>
        <authorList>
            <person name="Fukushima K."/>
        </authorList>
    </citation>
    <scope>NUCLEOTIDE SEQUENCE</scope>
    <source>
        <strain evidence="3">SING2019-196</strain>
    </source>
</reference>
<dbReference type="PANTHER" id="PTHR33143">
    <property type="entry name" value="F16F4.1 PROTEIN-RELATED"/>
    <property type="match status" value="1"/>
</dbReference>
<feature type="compositionally biased region" description="Polar residues" evidence="1">
    <location>
        <begin position="19"/>
        <end position="34"/>
    </location>
</feature>
<organism evidence="3 4">
    <name type="scientific">Nepenthes gracilis</name>
    <name type="common">Slender pitcher plant</name>
    <dbReference type="NCBI Taxonomy" id="150966"/>
    <lineage>
        <taxon>Eukaryota</taxon>
        <taxon>Viridiplantae</taxon>
        <taxon>Streptophyta</taxon>
        <taxon>Embryophyta</taxon>
        <taxon>Tracheophyta</taxon>
        <taxon>Spermatophyta</taxon>
        <taxon>Magnoliopsida</taxon>
        <taxon>eudicotyledons</taxon>
        <taxon>Gunneridae</taxon>
        <taxon>Pentapetalae</taxon>
        <taxon>Caryophyllales</taxon>
        <taxon>Nepenthaceae</taxon>
        <taxon>Nepenthes</taxon>
    </lineage>
</organism>
<dbReference type="Pfam" id="PF05678">
    <property type="entry name" value="VQ"/>
    <property type="match status" value="1"/>
</dbReference>
<comment type="caution">
    <text evidence="3">The sequence shown here is derived from an EMBL/GenBank/DDBJ whole genome shotgun (WGS) entry which is preliminary data.</text>
</comment>
<sequence length="269" mass="29654">MSPPRYKNVVENPRKSAPVTINGTRPSPLKTNRQYCRPVTPRPSSSFSNFTTAETTTTVAAAHRPRREPVIIYTHSPKVIHTHARDFMALVQELTGLSSTGQTAGKNREDCNHGGCCDGEPDGDDPPSLSIRGGSGRDNDNVKVSLSLEISTPTTFDPPNTRIGDISLDTPTAADLFLSPPHSHRYSDVVIQSPNNGSSFKLIRVWGETKHIEFVELHVLWISLPFPSLSLSSPTLLHSNGVEEVKSAESKKMKYWKTRSLFGQKARVR</sequence>
<protein>
    <recommendedName>
        <fullName evidence="2">VQ domain-containing protein</fullName>
    </recommendedName>
</protein>
<proteinExistence type="predicted"/>
<dbReference type="Proteomes" id="UP001279734">
    <property type="component" value="Unassembled WGS sequence"/>
</dbReference>